<evidence type="ECO:0000256" key="11">
    <source>
        <dbReference type="ARBA" id="ARBA00023136"/>
    </source>
</evidence>
<proteinExistence type="inferred from homology"/>
<evidence type="ECO:0000256" key="15">
    <source>
        <dbReference type="SAM" id="Phobius"/>
    </source>
</evidence>
<keyword evidence="11 15" id="KW-0472">Membrane</keyword>
<evidence type="ECO:0000256" key="6">
    <source>
        <dbReference type="ARBA" id="ARBA00022475"/>
    </source>
</evidence>
<keyword evidence="6" id="KW-1003">Cell membrane</keyword>
<dbReference type="PANTHER" id="PTHR23061">
    <property type="entry name" value="DNA POLYMERASE 2 ALPHA 70 KDA SUBUNIT"/>
    <property type="match status" value="1"/>
</dbReference>
<evidence type="ECO:0000259" key="19">
    <source>
        <dbReference type="Pfam" id="PF22062"/>
    </source>
</evidence>
<dbReference type="GO" id="GO:0005658">
    <property type="term" value="C:alpha DNA polymerase:primase complex"/>
    <property type="evidence" value="ECO:0007669"/>
    <property type="project" value="TreeGrafter"/>
</dbReference>
<dbReference type="FunFam" id="1.20.1740.10:FF:000033">
    <property type="entry name" value="Lysine histidine transporter 1"/>
    <property type="match status" value="1"/>
</dbReference>
<dbReference type="InterPro" id="IPR043034">
    <property type="entry name" value="DNA_pol_alpha_B_N_sf"/>
</dbReference>
<dbReference type="Pfam" id="PF04042">
    <property type="entry name" value="DNA_pol_E_B"/>
    <property type="match status" value="1"/>
</dbReference>
<feature type="transmembrane region" description="Helical" evidence="15">
    <location>
        <begin position="60"/>
        <end position="79"/>
    </location>
</feature>
<evidence type="ECO:0000256" key="3">
    <source>
        <dbReference type="ARBA" id="ARBA00007299"/>
    </source>
</evidence>
<dbReference type="FunFam" id="3.60.21.60:FF:000004">
    <property type="entry name" value="DNA polymerase alpha subunit B"/>
    <property type="match status" value="1"/>
</dbReference>
<dbReference type="InterPro" id="IPR013057">
    <property type="entry name" value="AA_transpt_TM"/>
</dbReference>
<comment type="subcellular location">
    <subcellularLocation>
        <location evidence="2">Cell membrane</location>
        <topology evidence="2">Multi-pass membrane protein</topology>
    </subcellularLocation>
    <subcellularLocation>
        <location evidence="1">Nucleus</location>
    </subcellularLocation>
</comment>
<evidence type="ECO:0000259" key="16">
    <source>
        <dbReference type="Pfam" id="PF01490"/>
    </source>
</evidence>
<comment type="caution">
    <text evidence="20">The sequence shown here is derived from an EMBL/GenBank/DDBJ whole genome shotgun (WGS) entry which is preliminary data.</text>
</comment>
<name>A0AAE1YHJ3_9LAMI</name>
<keyword evidence="12" id="KW-0539">Nucleus</keyword>
<evidence type="ECO:0000256" key="10">
    <source>
        <dbReference type="ARBA" id="ARBA00022989"/>
    </source>
</evidence>
<feature type="transmembrane region" description="Helical" evidence="15">
    <location>
        <begin position="32"/>
        <end position="53"/>
    </location>
</feature>
<gene>
    <name evidence="20" type="ORF">Salat_1272400</name>
</gene>
<keyword evidence="10 15" id="KW-1133">Transmembrane helix</keyword>
<evidence type="ECO:0000256" key="4">
    <source>
        <dbReference type="ARBA" id="ARBA00018596"/>
    </source>
</evidence>
<feature type="region of interest" description="Disordered" evidence="14">
    <location>
        <begin position="557"/>
        <end position="583"/>
    </location>
</feature>
<keyword evidence="7 15" id="KW-0812">Transmembrane</keyword>
<protein>
    <recommendedName>
        <fullName evidence="4">DNA polymerase alpha subunit B</fullName>
    </recommendedName>
</protein>
<dbReference type="EMBL" id="JACGWO010000004">
    <property type="protein sequence ID" value="KAK4429718.1"/>
    <property type="molecule type" value="Genomic_DNA"/>
</dbReference>
<feature type="transmembrane region" description="Helical" evidence="15">
    <location>
        <begin position="175"/>
        <end position="199"/>
    </location>
</feature>
<dbReference type="PANTHER" id="PTHR23061:SF12">
    <property type="entry name" value="DNA POLYMERASE ALPHA SUBUNIT B"/>
    <property type="match status" value="1"/>
</dbReference>
<feature type="domain" description="DNA polymerase alpha subunit B N-terminal" evidence="18">
    <location>
        <begin position="450"/>
        <end position="523"/>
    </location>
</feature>
<comment type="similarity">
    <text evidence="13">Belongs to the amino acid/polyamine transporter 2 family. Amino acid/auxin permease (AAAP) (TC 2.A.18.2) subfamily.</text>
</comment>
<evidence type="ECO:0000256" key="13">
    <source>
        <dbReference type="ARBA" id="ARBA00061463"/>
    </source>
</evidence>
<dbReference type="Gene3D" id="1.10.8.530">
    <property type="entry name" value="DNA polymerase alpha-primase, subunit B, N-terminal domain"/>
    <property type="match status" value="1"/>
</dbReference>
<dbReference type="Pfam" id="PF22062">
    <property type="entry name" value="OB_DPOA2"/>
    <property type="match status" value="1"/>
</dbReference>
<dbReference type="Gene3D" id="1.20.1740.10">
    <property type="entry name" value="Amino acid/polyamine transporter I"/>
    <property type="match status" value="1"/>
</dbReference>
<sequence>MGTDEPKKHEKSAEEKAIDDWLPITSSRTAKWWYSTFHNVTAMVGAGVLSLPYAMSNMGWGPGVTFLILSWVITLYTLWQMVEMHEIVPGKRFDRYHELGQHAFGKKLGLYIVVPQQVVVEVSTCIIYMVTGGKSLKKFHQTVCPDCTNIKLTYFILIFASVHFVLSHLPNFNSISIISLAAAVMSLTYSTIAWTAALAKGVHKDVDYSLRGKNTGENVFNFFNALGNIAFAYAGHNVVLEIQATIPSTPIKPSKKPMWKGVIFAYIIVAICYFPVAFVGYYIYGNTVDDNILLTLEKPAWLVAAANLFVLIHVIGSYQIFAMPVFDMMETFLVKQVKLKPSFTLRFVTRTIFVAFTMIIGMTFPFFGALVGFFGGFALAPTSYFLPCIIWLAIVKPKKFSFSWFLNWFCIVFGVILMLLAPVGGLRNIIISQGPVENPNPELRIAKMEEEIRAEFTKNKFIFDDEEEILQKCLTFCIQYKLSASDLVSSWDLYSINRGLDSTVRSSHMGAFLEHLQSEQLNKVREKESGLHLYSNDVAMILNGNYEDIEGILHTPPDKRTLAHEKPSDSAQKTNGSRFMSEKPLESVTPFGSRKNKFVVQSTLNQHSSTQTIKIEEDHDNSEDDIIKRLQPGEKCSLLIDRSKPEPGCRFMYDRIEDKFNFLENCIKKRATAYVSSGRYEEPVDPSVASQKSMFAVGMICCEEEGRLKEKPVLLQSSVEHSGGQRVRLDLQKLNQFSIFPGQVVGVEGHNPSGHCLIASKIIDYVPLSVTSSEEHPSKRQAMDHSLELTNPSHDTSEVSLIVAAGPFTTSDNLFFEPLTELLAYARRKQPQLLVLLGPFIDSDHPELRKGTINQTFEEMFQFEILGKIQDYVEYMGSAVHVILMPSIRDANHDFVFPQPAFDIHPADFNHQIYSISNPGMFHANEVKVACCTVDILKHLSAEEICRNPQGGSKQRLTNLAKHILNQHRHVRCFYPLYPPAEDVPLDFSLAKEALHISSMPDIIILPSDLAHFVKVLSFGEGNDGEEQLKCICVNPGRLARGEGGGFFVEINYRGNPDSSNASIIRI</sequence>
<evidence type="ECO:0000256" key="8">
    <source>
        <dbReference type="ARBA" id="ARBA00022705"/>
    </source>
</evidence>
<keyword evidence="8" id="KW-0235">DNA replication</keyword>
<evidence type="ECO:0000256" key="12">
    <source>
        <dbReference type="ARBA" id="ARBA00023242"/>
    </source>
</evidence>
<dbReference type="Gene3D" id="3.60.21.60">
    <property type="match status" value="2"/>
</dbReference>
<comment type="similarity">
    <text evidence="3">Belongs to the DNA polymerase alpha subunit B family.</text>
</comment>
<dbReference type="Proteomes" id="UP001293254">
    <property type="component" value="Unassembled WGS sequence"/>
</dbReference>
<evidence type="ECO:0000313" key="21">
    <source>
        <dbReference type="Proteomes" id="UP001293254"/>
    </source>
</evidence>
<dbReference type="InterPro" id="IPR007185">
    <property type="entry name" value="DNA_pol_a/d/e_bsu"/>
</dbReference>
<feature type="domain" description="Amino acid transporter transmembrane" evidence="16">
    <location>
        <begin position="29"/>
        <end position="422"/>
    </location>
</feature>
<dbReference type="InterPro" id="IPR013627">
    <property type="entry name" value="Pol_alpha_B_N"/>
</dbReference>
<dbReference type="AlphaFoldDB" id="A0AAE1YHJ3"/>
<accession>A0AAE1YHJ3</accession>
<reference evidence="20" key="2">
    <citation type="journal article" date="2024" name="Plant">
        <title>Genomic evolution and insights into agronomic trait innovations of Sesamum species.</title>
        <authorList>
            <person name="Miao H."/>
            <person name="Wang L."/>
            <person name="Qu L."/>
            <person name="Liu H."/>
            <person name="Sun Y."/>
            <person name="Le M."/>
            <person name="Wang Q."/>
            <person name="Wei S."/>
            <person name="Zheng Y."/>
            <person name="Lin W."/>
            <person name="Duan Y."/>
            <person name="Cao H."/>
            <person name="Xiong S."/>
            <person name="Wang X."/>
            <person name="Wei L."/>
            <person name="Li C."/>
            <person name="Ma Q."/>
            <person name="Ju M."/>
            <person name="Zhao R."/>
            <person name="Li G."/>
            <person name="Mu C."/>
            <person name="Tian Q."/>
            <person name="Mei H."/>
            <person name="Zhang T."/>
            <person name="Gao T."/>
            <person name="Zhang H."/>
        </authorList>
    </citation>
    <scope>NUCLEOTIDE SEQUENCE</scope>
    <source>
        <strain evidence="20">3651</strain>
    </source>
</reference>
<organism evidence="20 21">
    <name type="scientific">Sesamum alatum</name>
    <dbReference type="NCBI Taxonomy" id="300844"/>
    <lineage>
        <taxon>Eukaryota</taxon>
        <taxon>Viridiplantae</taxon>
        <taxon>Streptophyta</taxon>
        <taxon>Embryophyta</taxon>
        <taxon>Tracheophyta</taxon>
        <taxon>Spermatophyta</taxon>
        <taxon>Magnoliopsida</taxon>
        <taxon>eudicotyledons</taxon>
        <taxon>Gunneridae</taxon>
        <taxon>Pentapetalae</taxon>
        <taxon>asterids</taxon>
        <taxon>lamiids</taxon>
        <taxon>Lamiales</taxon>
        <taxon>Pedaliaceae</taxon>
        <taxon>Sesamum</taxon>
    </lineage>
</organism>
<feature type="domain" description="DNA polymerase alpha/delta/epsilon subunit B" evidence="17">
    <location>
        <begin position="802"/>
        <end position="1015"/>
    </location>
</feature>
<dbReference type="InterPro" id="IPR016722">
    <property type="entry name" value="DNA_pol_alpha_bsu"/>
</dbReference>
<feature type="transmembrane region" description="Helical" evidence="15">
    <location>
        <begin position="262"/>
        <end position="284"/>
    </location>
</feature>
<dbReference type="InterPro" id="IPR054300">
    <property type="entry name" value="OB_DPOA2"/>
</dbReference>
<evidence type="ECO:0000256" key="1">
    <source>
        <dbReference type="ARBA" id="ARBA00004123"/>
    </source>
</evidence>
<evidence type="ECO:0000313" key="20">
    <source>
        <dbReference type="EMBL" id="KAK4429718.1"/>
    </source>
</evidence>
<feature type="domain" description="DNA polymerase alpha subunit B OB" evidence="19">
    <location>
        <begin position="684"/>
        <end position="763"/>
    </location>
</feature>
<feature type="compositionally biased region" description="Basic and acidic residues" evidence="14">
    <location>
        <begin position="557"/>
        <end position="568"/>
    </location>
</feature>
<evidence type="ECO:0000256" key="9">
    <source>
        <dbReference type="ARBA" id="ARBA00022970"/>
    </source>
</evidence>
<keyword evidence="9" id="KW-0029">Amino-acid transport</keyword>
<feature type="transmembrane region" description="Helical" evidence="15">
    <location>
        <begin position="347"/>
        <end position="367"/>
    </location>
</feature>
<feature type="transmembrane region" description="Helical" evidence="15">
    <location>
        <begin position="304"/>
        <end position="326"/>
    </location>
</feature>
<feature type="transmembrane region" description="Helical" evidence="15">
    <location>
        <begin position="373"/>
        <end position="394"/>
    </location>
</feature>
<feature type="transmembrane region" description="Helical" evidence="15">
    <location>
        <begin position="152"/>
        <end position="169"/>
    </location>
</feature>
<dbReference type="GO" id="GO:0006270">
    <property type="term" value="P:DNA replication initiation"/>
    <property type="evidence" value="ECO:0007669"/>
    <property type="project" value="TreeGrafter"/>
</dbReference>
<dbReference type="Pfam" id="PF08418">
    <property type="entry name" value="Pol_alpha_B_N"/>
    <property type="match status" value="1"/>
</dbReference>
<feature type="transmembrane region" description="Helical" evidence="15">
    <location>
        <begin position="108"/>
        <end position="131"/>
    </location>
</feature>
<feature type="transmembrane region" description="Helical" evidence="15">
    <location>
        <begin position="406"/>
        <end position="426"/>
    </location>
</feature>
<dbReference type="GO" id="GO:0003677">
    <property type="term" value="F:DNA binding"/>
    <property type="evidence" value="ECO:0007669"/>
    <property type="project" value="InterPro"/>
</dbReference>
<keyword evidence="21" id="KW-1185">Reference proteome</keyword>
<keyword evidence="5" id="KW-0813">Transport</keyword>
<evidence type="ECO:0000256" key="7">
    <source>
        <dbReference type="ARBA" id="ARBA00022692"/>
    </source>
</evidence>
<dbReference type="GO" id="GO:0015171">
    <property type="term" value="F:amino acid transmembrane transporter activity"/>
    <property type="evidence" value="ECO:0007669"/>
    <property type="project" value="UniProtKB-ARBA"/>
</dbReference>
<feature type="compositionally biased region" description="Polar residues" evidence="14">
    <location>
        <begin position="569"/>
        <end position="578"/>
    </location>
</feature>
<dbReference type="GO" id="GO:0005886">
    <property type="term" value="C:plasma membrane"/>
    <property type="evidence" value="ECO:0007669"/>
    <property type="project" value="UniProtKB-SubCell"/>
</dbReference>
<evidence type="ECO:0000256" key="2">
    <source>
        <dbReference type="ARBA" id="ARBA00004651"/>
    </source>
</evidence>
<reference evidence="20" key="1">
    <citation type="submission" date="2020-06" db="EMBL/GenBank/DDBJ databases">
        <authorList>
            <person name="Li T."/>
            <person name="Hu X."/>
            <person name="Zhang T."/>
            <person name="Song X."/>
            <person name="Zhang H."/>
            <person name="Dai N."/>
            <person name="Sheng W."/>
            <person name="Hou X."/>
            <person name="Wei L."/>
        </authorList>
    </citation>
    <scope>NUCLEOTIDE SEQUENCE</scope>
    <source>
        <strain evidence="20">3651</strain>
        <tissue evidence="20">Leaf</tissue>
    </source>
</reference>
<evidence type="ECO:0000259" key="18">
    <source>
        <dbReference type="Pfam" id="PF08418"/>
    </source>
</evidence>
<evidence type="ECO:0000256" key="5">
    <source>
        <dbReference type="ARBA" id="ARBA00022448"/>
    </source>
</evidence>
<evidence type="ECO:0000259" key="17">
    <source>
        <dbReference type="Pfam" id="PF04042"/>
    </source>
</evidence>
<evidence type="ECO:0000256" key="14">
    <source>
        <dbReference type="SAM" id="MobiDB-lite"/>
    </source>
</evidence>
<dbReference type="Pfam" id="PF01490">
    <property type="entry name" value="Aa_trans"/>
    <property type="match status" value="1"/>
</dbReference>